<accession>A0A0B6YPU6</accession>
<dbReference type="EMBL" id="HACG01010926">
    <property type="protein sequence ID" value="CEK57791.1"/>
    <property type="molecule type" value="Transcribed_RNA"/>
</dbReference>
<sequence length="76" mass="9043">MRVRKQNRVGQLDSLESTDKHIKVDHHLKRKVSFFSRILFVWQRQNKKRLLEQDVVCVSCMASFIAFDISVVNLLR</sequence>
<proteinExistence type="predicted"/>
<evidence type="ECO:0000313" key="1">
    <source>
        <dbReference type="EMBL" id="CEK57791.1"/>
    </source>
</evidence>
<reference evidence="1" key="1">
    <citation type="submission" date="2014-12" db="EMBL/GenBank/DDBJ databases">
        <title>Insight into the proteome of Arion vulgaris.</title>
        <authorList>
            <person name="Aradska J."/>
            <person name="Bulat T."/>
            <person name="Smidak R."/>
            <person name="Sarate P."/>
            <person name="Gangsoo J."/>
            <person name="Sialana F."/>
            <person name="Bilban M."/>
            <person name="Lubec G."/>
        </authorList>
    </citation>
    <scope>NUCLEOTIDE SEQUENCE</scope>
    <source>
        <tissue evidence="1">Skin</tissue>
    </source>
</reference>
<dbReference type="AlphaFoldDB" id="A0A0B6YPU6"/>
<gene>
    <name evidence="1" type="primary">ORF31068</name>
</gene>
<protein>
    <submittedName>
        <fullName evidence="1">Uncharacterized protein</fullName>
    </submittedName>
</protein>
<organism evidence="1">
    <name type="scientific">Arion vulgaris</name>
    <dbReference type="NCBI Taxonomy" id="1028688"/>
    <lineage>
        <taxon>Eukaryota</taxon>
        <taxon>Metazoa</taxon>
        <taxon>Spiralia</taxon>
        <taxon>Lophotrochozoa</taxon>
        <taxon>Mollusca</taxon>
        <taxon>Gastropoda</taxon>
        <taxon>Heterobranchia</taxon>
        <taxon>Euthyneura</taxon>
        <taxon>Panpulmonata</taxon>
        <taxon>Eupulmonata</taxon>
        <taxon>Stylommatophora</taxon>
        <taxon>Helicina</taxon>
        <taxon>Arionoidea</taxon>
        <taxon>Arionidae</taxon>
        <taxon>Arion</taxon>
    </lineage>
</organism>
<name>A0A0B6YPU6_9EUPU</name>